<dbReference type="InterPro" id="IPR024785">
    <property type="entry name" value="TORC_C"/>
</dbReference>
<feature type="compositionally biased region" description="Pro residues" evidence="1">
    <location>
        <begin position="163"/>
        <end position="173"/>
    </location>
</feature>
<feature type="compositionally biased region" description="Low complexity" evidence="1">
    <location>
        <begin position="1"/>
        <end position="69"/>
    </location>
</feature>
<evidence type="ECO:0000313" key="3">
    <source>
        <dbReference type="EMBL" id="KFO74122.1"/>
    </source>
</evidence>
<dbReference type="GO" id="GO:0005737">
    <property type="term" value="C:cytoplasm"/>
    <property type="evidence" value="ECO:0007669"/>
    <property type="project" value="InterPro"/>
</dbReference>
<dbReference type="InterPro" id="IPR024786">
    <property type="entry name" value="TORC"/>
</dbReference>
<protein>
    <submittedName>
        <fullName evidence="3">CREB-regulated transcription coactivator 2</fullName>
    </submittedName>
</protein>
<dbReference type="PANTHER" id="PTHR13589:SF6">
    <property type="entry name" value="CREB-REGULATED TRANSCRIPTION COACTIVATOR 2"/>
    <property type="match status" value="1"/>
</dbReference>
<sequence>QSSLSNPSLQSSQSSSSIPSSLSNQSLPSSLSSSLSNPSLPTSPSIQPIQSSPSNPSLPSGLSGSSYTPMVQASINTSPRRRVPLSPLTLPMGGDSRRQHPKQFSPTMSPTLSSITQGVPLDTSKLPADQRLPPYSYSQPGLLLQSQPTQKALHQPVQSPSQPVRPQPPPVPPSAAAQRPYVPQYQPNASLPPQQQLGQPLSDFGLGNFDQFGMGESPTGNSGGFPEELGTLSYPQTEGAYDPHILNRQNLSNCSRHGPIPNIILTGDSPPGISKEIATALAGVPGFEVDTTALGLEEELKIEPLTLDGLNMLSDPYALLTDPAVEDSFRTDRLQ</sequence>
<feature type="domain" description="Transducer of regulated CREB activity C-terminal" evidence="2">
    <location>
        <begin position="261"/>
        <end position="334"/>
    </location>
</feature>
<dbReference type="EMBL" id="KL447480">
    <property type="protein sequence ID" value="KFO74122.1"/>
    <property type="molecule type" value="Genomic_DNA"/>
</dbReference>
<keyword evidence="4" id="KW-1185">Reference proteome</keyword>
<evidence type="ECO:0000256" key="1">
    <source>
        <dbReference type="SAM" id="MobiDB-lite"/>
    </source>
</evidence>
<dbReference type="STRING" id="55661.A0A091GIZ6"/>
<dbReference type="GO" id="GO:0005634">
    <property type="term" value="C:nucleus"/>
    <property type="evidence" value="ECO:0007669"/>
    <property type="project" value="InterPro"/>
</dbReference>
<accession>A0A091GIZ6</accession>
<evidence type="ECO:0000259" key="2">
    <source>
        <dbReference type="Pfam" id="PF12886"/>
    </source>
</evidence>
<dbReference type="Proteomes" id="UP000053760">
    <property type="component" value="Unassembled WGS sequence"/>
</dbReference>
<proteinExistence type="predicted"/>
<dbReference type="GO" id="GO:0045944">
    <property type="term" value="P:positive regulation of transcription by RNA polymerase II"/>
    <property type="evidence" value="ECO:0007669"/>
    <property type="project" value="TreeGrafter"/>
</dbReference>
<feature type="non-terminal residue" evidence="3">
    <location>
        <position position="335"/>
    </location>
</feature>
<name>A0A091GIZ6_CUCCA</name>
<feature type="compositionally biased region" description="Polar residues" evidence="1">
    <location>
        <begin position="102"/>
        <end position="117"/>
    </location>
</feature>
<feature type="compositionally biased region" description="Polar residues" evidence="1">
    <location>
        <begin position="136"/>
        <end position="152"/>
    </location>
</feature>
<dbReference type="GO" id="GO:0008140">
    <property type="term" value="F:cAMP response element binding protein binding"/>
    <property type="evidence" value="ECO:0007669"/>
    <property type="project" value="TreeGrafter"/>
</dbReference>
<feature type="region of interest" description="Disordered" evidence="1">
    <location>
        <begin position="1"/>
        <end position="178"/>
    </location>
</feature>
<reference evidence="3 4" key="1">
    <citation type="submission" date="2014-04" db="EMBL/GenBank/DDBJ databases">
        <title>Genome evolution of avian class.</title>
        <authorList>
            <person name="Zhang G."/>
            <person name="Li C."/>
        </authorList>
    </citation>
    <scope>NUCLEOTIDE SEQUENCE [LARGE SCALE GENOMIC DNA]</scope>
    <source>
        <strain evidence="3">BGI_N303</strain>
    </source>
</reference>
<dbReference type="PANTHER" id="PTHR13589">
    <property type="entry name" value="CREB-REGULATED TRANSCRIPTION COACTIVATOR"/>
    <property type="match status" value="1"/>
</dbReference>
<gene>
    <name evidence="3" type="ORF">N303_13464</name>
</gene>
<dbReference type="Pfam" id="PF12886">
    <property type="entry name" value="TORC_C"/>
    <property type="match status" value="1"/>
</dbReference>
<organism evidence="3 4">
    <name type="scientific">Cuculus canorus</name>
    <name type="common">Common cuckoo</name>
    <dbReference type="NCBI Taxonomy" id="55661"/>
    <lineage>
        <taxon>Eukaryota</taxon>
        <taxon>Metazoa</taxon>
        <taxon>Chordata</taxon>
        <taxon>Craniata</taxon>
        <taxon>Vertebrata</taxon>
        <taxon>Euteleostomi</taxon>
        <taxon>Archelosauria</taxon>
        <taxon>Archosauria</taxon>
        <taxon>Dinosauria</taxon>
        <taxon>Saurischia</taxon>
        <taxon>Theropoda</taxon>
        <taxon>Coelurosauria</taxon>
        <taxon>Aves</taxon>
        <taxon>Neognathae</taxon>
        <taxon>Neoaves</taxon>
        <taxon>Otidimorphae</taxon>
        <taxon>Cuculiformes</taxon>
        <taxon>Cuculidae</taxon>
        <taxon>Cuculus</taxon>
    </lineage>
</organism>
<feature type="non-terminal residue" evidence="3">
    <location>
        <position position="1"/>
    </location>
</feature>
<dbReference type="AlphaFoldDB" id="A0A091GIZ6"/>
<evidence type="ECO:0000313" key="4">
    <source>
        <dbReference type="Proteomes" id="UP000053760"/>
    </source>
</evidence>